<evidence type="ECO:0000256" key="1">
    <source>
        <dbReference type="SAM" id="MobiDB-lite"/>
    </source>
</evidence>
<dbReference type="Pfam" id="PF07963">
    <property type="entry name" value="N_methyl"/>
    <property type="match status" value="1"/>
</dbReference>
<dbReference type="RefSeq" id="WP_184311132.1">
    <property type="nucleotide sequence ID" value="NZ_JACHEN010000016.1"/>
</dbReference>
<accession>A0A841KS93</accession>
<dbReference type="EMBL" id="JACHEN010000016">
    <property type="protein sequence ID" value="MBB6216604.1"/>
    <property type="molecule type" value="Genomic_DNA"/>
</dbReference>
<sequence>MLVQRIKILKRLRHNGGFTLVEVLVVLALMGMVMSLGYSLNLFGVRVFHQGTAQANVQANVRLASDFITKETRNATEMTILNASESIPEANAIGEDIYYILLNGNSIEYRYKDHSKLLAESITELEFKKSSSRTLNYIITGNDGNQNYSVTSNIFISNLNLTDSFIVEDTSGGQAVALRFKKNSIELPDDPGGGNPGGGEPGPSDPKPEERDSPWVDHNDNGIYDGGDEILKKNDLDGYYKTTGRLIIPSKTKKINGGGREVKYEADKGIYISKDVEIENHSYQSIIFETKNGNIILEAGVSLTSSKDILLNAPKGNIQANGASMKSSSNGDISISAGVDVSLNTAIIQSSSDILITGAGSISGKSATLKSDSYGGIIISGKGTGDFRQAQITSSNNIKISTQGNLDVSNGILKSASNGPIILATTGTFDMTLESTVIQSSGRVELTSGKSLYAANSSIVSTSNGGTYLKAQGEIYASDSQMPASGALNITAITGDITVRSAAMKSTGYTDIWVKSGGNIHVESTDFDASRDLILEAGSKDNTIYISNAKIKDSNSTAEARPDGVPIDGKPYSGKICNGTVTITAL</sequence>
<dbReference type="NCBIfam" id="TIGR02532">
    <property type="entry name" value="IV_pilin_GFxxxE"/>
    <property type="match status" value="1"/>
</dbReference>
<protein>
    <submittedName>
        <fullName evidence="3">Prepilin-type N-terminal cleavage/methylation domain-containing protein</fullName>
    </submittedName>
</protein>
<keyword evidence="2" id="KW-0812">Transmembrane</keyword>
<name>A0A841KS93_9FIRM</name>
<dbReference type="Proteomes" id="UP000579281">
    <property type="component" value="Unassembled WGS sequence"/>
</dbReference>
<feature type="region of interest" description="Disordered" evidence="1">
    <location>
        <begin position="184"/>
        <end position="227"/>
    </location>
</feature>
<feature type="compositionally biased region" description="Basic and acidic residues" evidence="1">
    <location>
        <begin position="206"/>
        <end position="220"/>
    </location>
</feature>
<organism evidence="3 4">
    <name type="scientific">Anaerosolibacter carboniphilus</name>
    <dbReference type="NCBI Taxonomy" id="1417629"/>
    <lineage>
        <taxon>Bacteria</taxon>
        <taxon>Bacillati</taxon>
        <taxon>Bacillota</taxon>
        <taxon>Clostridia</taxon>
        <taxon>Peptostreptococcales</taxon>
        <taxon>Thermotaleaceae</taxon>
        <taxon>Anaerosolibacter</taxon>
    </lineage>
</organism>
<feature type="transmembrane region" description="Helical" evidence="2">
    <location>
        <begin position="20"/>
        <end position="40"/>
    </location>
</feature>
<comment type="caution">
    <text evidence="3">The sequence shown here is derived from an EMBL/GenBank/DDBJ whole genome shotgun (WGS) entry which is preliminary data.</text>
</comment>
<gene>
    <name evidence="3" type="ORF">HNQ80_002708</name>
</gene>
<dbReference type="AlphaFoldDB" id="A0A841KS93"/>
<evidence type="ECO:0000313" key="4">
    <source>
        <dbReference type="Proteomes" id="UP000579281"/>
    </source>
</evidence>
<keyword evidence="2" id="KW-1133">Transmembrane helix</keyword>
<evidence type="ECO:0000313" key="3">
    <source>
        <dbReference type="EMBL" id="MBB6216604.1"/>
    </source>
</evidence>
<keyword evidence="2" id="KW-0472">Membrane</keyword>
<keyword evidence="4" id="KW-1185">Reference proteome</keyword>
<feature type="compositionally biased region" description="Gly residues" evidence="1">
    <location>
        <begin position="191"/>
        <end position="201"/>
    </location>
</feature>
<reference evidence="3 4" key="1">
    <citation type="submission" date="2020-08" db="EMBL/GenBank/DDBJ databases">
        <title>Genomic Encyclopedia of Type Strains, Phase IV (KMG-IV): sequencing the most valuable type-strain genomes for metagenomic binning, comparative biology and taxonomic classification.</title>
        <authorList>
            <person name="Goeker M."/>
        </authorList>
    </citation>
    <scope>NUCLEOTIDE SEQUENCE [LARGE SCALE GENOMIC DNA]</scope>
    <source>
        <strain evidence="3 4">DSM 103526</strain>
    </source>
</reference>
<dbReference type="InterPro" id="IPR012902">
    <property type="entry name" value="N_methyl_site"/>
</dbReference>
<evidence type="ECO:0000256" key="2">
    <source>
        <dbReference type="SAM" id="Phobius"/>
    </source>
</evidence>
<proteinExistence type="predicted"/>